<dbReference type="Gene3D" id="3.90.640.10">
    <property type="entry name" value="Actin, Chain A, domain 4"/>
    <property type="match status" value="1"/>
</dbReference>
<gene>
    <name evidence="12" type="ORF">LTLLF_179085</name>
</gene>
<evidence type="ECO:0000256" key="9">
    <source>
        <dbReference type="ARBA" id="ARBA00076523"/>
    </source>
</evidence>
<feature type="compositionally biased region" description="Polar residues" evidence="11">
    <location>
        <begin position="1"/>
        <end position="18"/>
    </location>
</feature>
<proteinExistence type="inferred from homology"/>
<dbReference type="Gene3D" id="2.30.36.70">
    <property type="entry name" value="Actin, Chain A, domain 2"/>
    <property type="match status" value="1"/>
</dbReference>
<dbReference type="FunFam" id="3.30.420.40:FF:000058">
    <property type="entry name" value="Putative actin-related protein 5"/>
    <property type="match status" value="1"/>
</dbReference>
<dbReference type="SUPFAM" id="SSF53067">
    <property type="entry name" value="Actin-like ATPase domain"/>
    <property type="match status" value="2"/>
</dbReference>
<feature type="compositionally biased region" description="Low complexity" evidence="11">
    <location>
        <begin position="22"/>
        <end position="32"/>
    </location>
</feature>
<name>A0A8J6G8P4_MICOH</name>
<keyword evidence="3" id="KW-0156">Chromatin regulator</keyword>
<dbReference type="AlphaFoldDB" id="A0A8J6G8P4"/>
<dbReference type="EMBL" id="JAATJU010024596">
    <property type="protein sequence ID" value="KAH0505353.1"/>
    <property type="molecule type" value="Genomic_DNA"/>
</dbReference>
<dbReference type="FunFam" id="2.30.36.70:FF:000005">
    <property type="entry name" value="Actin-like protein 6B"/>
    <property type="match status" value="1"/>
</dbReference>
<dbReference type="SMART" id="SM00268">
    <property type="entry name" value="ACTIN"/>
    <property type="match status" value="1"/>
</dbReference>
<evidence type="ECO:0000256" key="3">
    <source>
        <dbReference type="ARBA" id="ARBA00022853"/>
    </source>
</evidence>
<keyword evidence="5" id="KW-0805">Transcription regulation</keyword>
<dbReference type="PANTHER" id="PTHR11937">
    <property type="entry name" value="ACTIN"/>
    <property type="match status" value="1"/>
</dbReference>
<evidence type="ECO:0000256" key="6">
    <source>
        <dbReference type="ARBA" id="ARBA00023163"/>
    </source>
</evidence>
<accession>A0A8J6G8P4</accession>
<evidence type="ECO:0000256" key="1">
    <source>
        <dbReference type="ARBA" id="ARBA00004123"/>
    </source>
</evidence>
<evidence type="ECO:0000256" key="8">
    <source>
        <dbReference type="ARBA" id="ARBA00072654"/>
    </source>
</evidence>
<dbReference type="InterPro" id="IPR043129">
    <property type="entry name" value="ATPase_NBD"/>
</dbReference>
<keyword evidence="4" id="KW-0524">Neurogenesis</keyword>
<evidence type="ECO:0000256" key="4">
    <source>
        <dbReference type="ARBA" id="ARBA00022902"/>
    </source>
</evidence>
<keyword evidence="6" id="KW-0804">Transcription</keyword>
<dbReference type="CDD" id="cd13395">
    <property type="entry name" value="ASKHA_NBD_Arp4_ACTL6-like"/>
    <property type="match status" value="1"/>
</dbReference>
<evidence type="ECO:0000313" key="13">
    <source>
        <dbReference type="Proteomes" id="UP000710432"/>
    </source>
</evidence>
<dbReference type="PROSITE" id="PS00432">
    <property type="entry name" value="ACTINS_2"/>
    <property type="match status" value="1"/>
</dbReference>
<organism evidence="12 13">
    <name type="scientific">Microtus ochrogaster</name>
    <name type="common">Prairie vole</name>
    <dbReference type="NCBI Taxonomy" id="79684"/>
    <lineage>
        <taxon>Eukaryota</taxon>
        <taxon>Metazoa</taxon>
        <taxon>Chordata</taxon>
        <taxon>Craniata</taxon>
        <taxon>Vertebrata</taxon>
        <taxon>Euteleostomi</taxon>
        <taxon>Mammalia</taxon>
        <taxon>Eutheria</taxon>
        <taxon>Euarchontoglires</taxon>
        <taxon>Glires</taxon>
        <taxon>Rodentia</taxon>
        <taxon>Myomorpha</taxon>
        <taxon>Muroidea</taxon>
        <taxon>Cricetidae</taxon>
        <taxon>Arvicolinae</taxon>
        <taxon>Microtus</taxon>
    </lineage>
</organism>
<evidence type="ECO:0000256" key="5">
    <source>
        <dbReference type="ARBA" id="ARBA00023015"/>
    </source>
</evidence>
<feature type="region of interest" description="Disordered" evidence="11">
    <location>
        <begin position="1"/>
        <end position="32"/>
    </location>
</feature>
<evidence type="ECO:0000256" key="2">
    <source>
        <dbReference type="ARBA" id="ARBA00006752"/>
    </source>
</evidence>
<dbReference type="InterPro" id="IPR004001">
    <property type="entry name" value="Actin_CS"/>
</dbReference>
<sequence>MDFLSHPNSTVQRSSPQSGGIPPASDAAAAAAPRARLGETNCADEVGALVFDIGSFSVRAGYAGEDCPKADFPTTVGLLAAEEGGGLELEGEKEKKGKIFHIDTNALHVPRDGAEVMSPLKNGMIEDWECFRAILDHTYSKHVKSEPNLHPVLMSEAPWNTRAKREKLTELMFEQYNIPAFFLCKTAVLTAYPMAGPALLDGGPGFANGRSTGLVLDSGATHTTAIPVHDGYVLQQGIVKSPLAGDFISMQCRELFQEMAIDIIPPYMIAAKEVIQDFQASVLQVSDSPYDEQVAAQMPTVHYEMPNGYNTDYGAERLRIPEGLFDPSNVKGLSGNTMLGVGHVVTTSIGMCDIDIRPGLYGSVIVTGGNTLLQGFTDRLNRELSQKTPPSMRLKLIASNSTMERKFSPWIGGSILASLGTFQQMWISKQEYEEGGKQCVERKCP</sequence>
<evidence type="ECO:0000256" key="7">
    <source>
        <dbReference type="ARBA" id="ARBA00023242"/>
    </source>
</evidence>
<keyword evidence="7" id="KW-0539">Nucleus</keyword>
<dbReference type="FunFam" id="3.90.640.10:FF:000009">
    <property type="entry name" value="Actin-like 6A, isoform CRA_a"/>
    <property type="match status" value="1"/>
</dbReference>
<comment type="caution">
    <text evidence="12">The sequence shown here is derived from an EMBL/GenBank/DDBJ whole genome shotgun (WGS) entry which is preliminary data.</text>
</comment>
<dbReference type="FunFam" id="3.30.420.40:FF:000375">
    <property type="entry name" value="Actin-related protein 8"/>
    <property type="match status" value="1"/>
</dbReference>
<dbReference type="Proteomes" id="UP000710432">
    <property type="component" value="Unassembled WGS sequence"/>
</dbReference>
<dbReference type="GO" id="GO:0007399">
    <property type="term" value="P:nervous system development"/>
    <property type="evidence" value="ECO:0007669"/>
    <property type="project" value="UniProtKB-KW"/>
</dbReference>
<dbReference type="GO" id="GO:0005634">
    <property type="term" value="C:nucleus"/>
    <property type="evidence" value="ECO:0007669"/>
    <property type="project" value="UniProtKB-SubCell"/>
</dbReference>
<dbReference type="GO" id="GO:0006325">
    <property type="term" value="P:chromatin organization"/>
    <property type="evidence" value="ECO:0007669"/>
    <property type="project" value="UniProtKB-KW"/>
</dbReference>
<reference evidence="12" key="1">
    <citation type="submission" date="2020-03" db="EMBL/GenBank/DDBJ databases">
        <title>Studies in the Genomics of Life Span.</title>
        <authorList>
            <person name="Glass D."/>
        </authorList>
    </citation>
    <scope>NUCLEOTIDE SEQUENCE</scope>
    <source>
        <strain evidence="12">LTLLF</strain>
        <tissue evidence="12">Muscle</tissue>
    </source>
</reference>
<evidence type="ECO:0000256" key="10">
    <source>
        <dbReference type="RuleBase" id="RU000487"/>
    </source>
</evidence>
<comment type="similarity">
    <text evidence="2 10">Belongs to the actin family.</text>
</comment>
<evidence type="ECO:0000313" key="12">
    <source>
        <dbReference type="EMBL" id="KAH0505353.1"/>
    </source>
</evidence>
<dbReference type="Pfam" id="PF00022">
    <property type="entry name" value="Actin"/>
    <property type="match status" value="1"/>
</dbReference>
<dbReference type="FunFam" id="3.30.420.40:FF:000796">
    <property type="entry name" value="Actin like 6B"/>
    <property type="match status" value="1"/>
</dbReference>
<protein>
    <recommendedName>
        <fullName evidence="8">Actin-like protein 6B</fullName>
    </recommendedName>
    <alternativeName>
        <fullName evidence="9">BRG1-associated factor 53B</fullName>
    </alternativeName>
</protein>
<dbReference type="Gene3D" id="3.30.420.40">
    <property type="match status" value="2"/>
</dbReference>
<comment type="subcellular location">
    <subcellularLocation>
        <location evidence="1">Nucleus</location>
    </subcellularLocation>
</comment>
<dbReference type="InterPro" id="IPR004000">
    <property type="entry name" value="Actin"/>
</dbReference>
<evidence type="ECO:0000256" key="11">
    <source>
        <dbReference type="SAM" id="MobiDB-lite"/>
    </source>
</evidence>